<evidence type="ECO:0000313" key="4">
    <source>
        <dbReference type="Proteomes" id="UP001319874"/>
    </source>
</evidence>
<feature type="compositionally biased region" description="Polar residues" evidence="1">
    <location>
        <begin position="119"/>
        <end position="128"/>
    </location>
</feature>
<gene>
    <name evidence="3" type="ORF">PTKU64_80240</name>
</gene>
<feature type="region of interest" description="Disordered" evidence="1">
    <location>
        <begin position="112"/>
        <end position="159"/>
    </location>
</feature>
<evidence type="ECO:0000256" key="1">
    <source>
        <dbReference type="SAM" id="MobiDB-lite"/>
    </source>
</evidence>
<feature type="region of interest" description="Disordered" evidence="1">
    <location>
        <begin position="251"/>
        <end position="278"/>
    </location>
</feature>
<accession>A0ABM7TZP2</accession>
<dbReference type="Proteomes" id="UP001319874">
    <property type="component" value="Chromosome 3"/>
</dbReference>
<dbReference type="Pfam" id="PF13699">
    <property type="entry name" value="eCIS_core"/>
    <property type="match status" value="1"/>
</dbReference>
<proteinExistence type="predicted"/>
<keyword evidence="4" id="KW-1185">Reference proteome</keyword>
<dbReference type="InterPro" id="IPR025295">
    <property type="entry name" value="eCIS_core_dom"/>
</dbReference>
<evidence type="ECO:0000313" key="3">
    <source>
        <dbReference type="EMBL" id="BCZ84349.1"/>
    </source>
</evidence>
<sequence length="637" mass="66967">MFASEVARPRIKTRALASGTPVRHDLAPVARPSRNDAAAYAATSSQTGTRESAAAHWHFRNLSIIPSDRSNGSDALLLGALQTKLKIGNVDAPEEREADRIADTVMRMPAPLSPVPGNASRNGSTHGSSCAPRRAHTVVSPRAGSGETRHVVGDALGSRGEPVDAATRAYFELRMGLDFGNVRVHRDTRAIASTRALNALAYTVGHDIVFNDGLYSPHTPAGRHLLAHELTHVIQQRGAHPVAAGMPHIRRTSNGHAPDLTLRRQPAGGPDKPQTGASGTEVFDPLYSFFVKVQAAQGGQSLKVTPVVRQALESLAAGDAGAALRIASYLAQSYFPGTPAELARDAMNHLPLVISRDRLARLDRLAPLEAPDSRPASIGDAAASIFRKTVTPIINALPVSKDIKSTLTEAALSAVSDGIVALVDAAMKNAPIDDKSRQAIHGAVDQLIKQKRVAAPAGNAPAGGQPAGAGSYAREPPPSVAPQMPSAPGESITKGPTVATPGMGAPKQNSPQAPVPATGHALEQTIQRVDPLSLVPEETRGKPEAADLIANAQDFARDVAKQLDSAQKAGRFTVDLPISAAYQGVTDKQRVFDAAEQIVRSVVDALPHHASRVGQVVIQIAASSTSMRRSIRIHEAH</sequence>
<feature type="domain" description="eCIS core" evidence="2">
    <location>
        <begin position="162"/>
        <end position="239"/>
    </location>
</feature>
<name>A0ABM7TZP2_9BURK</name>
<dbReference type="EMBL" id="AP024957">
    <property type="protein sequence ID" value="BCZ84349.1"/>
    <property type="molecule type" value="Genomic_DNA"/>
</dbReference>
<reference evidence="3 4" key="1">
    <citation type="journal article" date="2022" name="Front. Microbiol.">
        <title>Identification and characterization of a novel class of self-sufficient cytochrome P450 hydroxylase involved in cyclohexanecarboxylate degradation in Paraburkholderia terrae strain KU-64.</title>
        <authorList>
            <person name="Yamamoto T."/>
            <person name="Hasegawa Y."/>
            <person name="Iwaki H."/>
        </authorList>
    </citation>
    <scope>NUCLEOTIDE SEQUENCE [LARGE SCALE GENOMIC DNA]</scope>
    <source>
        <strain evidence="3 4">KU-64</strain>
    </source>
</reference>
<feature type="compositionally biased region" description="Low complexity" evidence="1">
    <location>
        <begin position="454"/>
        <end position="470"/>
    </location>
</feature>
<protein>
    <recommendedName>
        <fullName evidence="2">eCIS core domain-containing protein</fullName>
    </recommendedName>
</protein>
<organism evidence="3 4">
    <name type="scientific">Paraburkholderia terrae</name>
    <dbReference type="NCBI Taxonomy" id="311230"/>
    <lineage>
        <taxon>Bacteria</taxon>
        <taxon>Pseudomonadati</taxon>
        <taxon>Pseudomonadota</taxon>
        <taxon>Betaproteobacteria</taxon>
        <taxon>Burkholderiales</taxon>
        <taxon>Burkholderiaceae</taxon>
        <taxon>Paraburkholderia</taxon>
    </lineage>
</organism>
<evidence type="ECO:0000259" key="2">
    <source>
        <dbReference type="Pfam" id="PF13699"/>
    </source>
</evidence>
<feature type="region of interest" description="Disordered" evidence="1">
    <location>
        <begin position="454"/>
        <end position="517"/>
    </location>
</feature>